<keyword evidence="6 7" id="KW-0505">Motor protein</keyword>
<reference evidence="12" key="1">
    <citation type="submission" date="2023-07" db="EMBL/GenBank/DDBJ databases">
        <title>draft genome sequence of fig (Ficus carica).</title>
        <authorList>
            <person name="Takahashi T."/>
            <person name="Nishimura K."/>
        </authorList>
    </citation>
    <scope>NUCLEOTIDE SEQUENCE</scope>
</reference>
<dbReference type="PROSITE" id="PS00411">
    <property type="entry name" value="KINESIN_MOTOR_1"/>
    <property type="match status" value="1"/>
</dbReference>
<evidence type="ECO:0000256" key="8">
    <source>
        <dbReference type="RuleBase" id="RU000394"/>
    </source>
</evidence>
<dbReference type="PANTHER" id="PTHR47968">
    <property type="entry name" value="CENTROMERE PROTEIN E"/>
    <property type="match status" value="1"/>
</dbReference>
<keyword evidence="2 8" id="KW-0493">Microtubule</keyword>
<keyword evidence="5 9" id="KW-0175">Coiled coil</keyword>
<dbReference type="InterPro" id="IPR019821">
    <property type="entry name" value="Kinesin_motor_CS"/>
</dbReference>
<feature type="compositionally biased region" description="Low complexity" evidence="10">
    <location>
        <begin position="455"/>
        <end position="464"/>
    </location>
</feature>
<dbReference type="Pfam" id="PF11995">
    <property type="entry name" value="DUF3490"/>
    <property type="match status" value="1"/>
</dbReference>
<keyword evidence="4 7" id="KW-0067">ATP-binding</keyword>
<evidence type="ECO:0000256" key="6">
    <source>
        <dbReference type="ARBA" id="ARBA00023175"/>
    </source>
</evidence>
<dbReference type="Gramene" id="FCD_00018993-RA">
    <property type="protein sequence ID" value="FCD_00018993-RA:cds"/>
    <property type="gene ID" value="FCD_00018993"/>
</dbReference>
<dbReference type="Pfam" id="PF00225">
    <property type="entry name" value="Kinesin"/>
    <property type="match status" value="1"/>
</dbReference>
<dbReference type="Gene3D" id="3.40.850.10">
    <property type="entry name" value="Kinesin motor domain"/>
    <property type="match status" value="1"/>
</dbReference>
<evidence type="ECO:0000256" key="7">
    <source>
        <dbReference type="PROSITE-ProRule" id="PRU00283"/>
    </source>
</evidence>
<protein>
    <recommendedName>
        <fullName evidence="8">Kinesin-like protein</fullName>
    </recommendedName>
</protein>
<dbReference type="InterPro" id="IPR001752">
    <property type="entry name" value="Kinesin_motor_dom"/>
</dbReference>
<dbReference type="SMART" id="SM00129">
    <property type="entry name" value="KISc"/>
    <property type="match status" value="1"/>
</dbReference>
<evidence type="ECO:0000259" key="11">
    <source>
        <dbReference type="PROSITE" id="PS50067"/>
    </source>
</evidence>
<evidence type="ECO:0000256" key="4">
    <source>
        <dbReference type="ARBA" id="ARBA00022840"/>
    </source>
</evidence>
<gene>
    <name evidence="12" type="ORF">TIFTF001_024899</name>
</gene>
<dbReference type="InterPro" id="IPR036961">
    <property type="entry name" value="Kinesin_motor_dom_sf"/>
</dbReference>
<dbReference type="EMBL" id="BTGU01000059">
    <property type="protein sequence ID" value="GMN55781.1"/>
    <property type="molecule type" value="Genomic_DNA"/>
</dbReference>
<dbReference type="SUPFAM" id="SSF52540">
    <property type="entry name" value="P-loop containing nucleoside triphosphate hydrolases"/>
    <property type="match status" value="1"/>
</dbReference>
<evidence type="ECO:0000256" key="3">
    <source>
        <dbReference type="ARBA" id="ARBA00022741"/>
    </source>
</evidence>
<dbReference type="InterPro" id="IPR027640">
    <property type="entry name" value="Kinesin-like_fam"/>
</dbReference>
<feature type="binding site" evidence="7">
    <location>
        <begin position="110"/>
        <end position="117"/>
    </location>
    <ligand>
        <name>ATP</name>
        <dbReference type="ChEBI" id="CHEBI:30616"/>
    </ligand>
</feature>
<dbReference type="InterPro" id="IPR027417">
    <property type="entry name" value="P-loop_NTPase"/>
</dbReference>
<feature type="domain" description="Kinesin motor" evidence="11">
    <location>
        <begin position="24"/>
        <end position="346"/>
    </location>
</feature>
<dbReference type="GO" id="GO:0007018">
    <property type="term" value="P:microtubule-based movement"/>
    <property type="evidence" value="ECO:0007669"/>
    <property type="project" value="InterPro"/>
</dbReference>
<dbReference type="FunFam" id="3.40.850.10:FF:000016">
    <property type="entry name" value="Kinesin-like protein"/>
    <property type="match status" value="1"/>
</dbReference>
<feature type="compositionally biased region" description="Polar residues" evidence="10">
    <location>
        <begin position="513"/>
        <end position="522"/>
    </location>
</feature>
<keyword evidence="3 7" id="KW-0547">Nucleotide-binding</keyword>
<dbReference type="PRINTS" id="PR00380">
    <property type="entry name" value="KINESINHEAVY"/>
</dbReference>
<dbReference type="GO" id="GO:0008017">
    <property type="term" value="F:microtubule binding"/>
    <property type="evidence" value="ECO:0007669"/>
    <property type="project" value="InterPro"/>
</dbReference>
<dbReference type="GO" id="GO:0003777">
    <property type="term" value="F:microtubule motor activity"/>
    <property type="evidence" value="ECO:0007669"/>
    <property type="project" value="InterPro"/>
</dbReference>
<evidence type="ECO:0000256" key="1">
    <source>
        <dbReference type="ARBA" id="ARBA00007310"/>
    </source>
</evidence>
<dbReference type="AlphaFoldDB" id="A0AA88DGB5"/>
<dbReference type="GO" id="GO:0005524">
    <property type="term" value="F:ATP binding"/>
    <property type="evidence" value="ECO:0007669"/>
    <property type="project" value="UniProtKB-UniRule"/>
</dbReference>
<evidence type="ECO:0000256" key="5">
    <source>
        <dbReference type="ARBA" id="ARBA00023054"/>
    </source>
</evidence>
<dbReference type="CDD" id="cd01374">
    <property type="entry name" value="KISc_CENP_E"/>
    <property type="match status" value="1"/>
</dbReference>
<organism evidence="12 13">
    <name type="scientific">Ficus carica</name>
    <name type="common">Common fig</name>
    <dbReference type="NCBI Taxonomy" id="3494"/>
    <lineage>
        <taxon>Eukaryota</taxon>
        <taxon>Viridiplantae</taxon>
        <taxon>Streptophyta</taxon>
        <taxon>Embryophyta</taxon>
        <taxon>Tracheophyta</taxon>
        <taxon>Spermatophyta</taxon>
        <taxon>Magnoliopsida</taxon>
        <taxon>eudicotyledons</taxon>
        <taxon>Gunneridae</taxon>
        <taxon>Pentapetalae</taxon>
        <taxon>rosids</taxon>
        <taxon>fabids</taxon>
        <taxon>Rosales</taxon>
        <taxon>Moraceae</taxon>
        <taxon>Ficeae</taxon>
        <taxon>Ficus</taxon>
    </lineage>
</organism>
<evidence type="ECO:0000256" key="2">
    <source>
        <dbReference type="ARBA" id="ARBA00022701"/>
    </source>
</evidence>
<dbReference type="Proteomes" id="UP001187192">
    <property type="component" value="Unassembled WGS sequence"/>
</dbReference>
<comment type="similarity">
    <text evidence="1">Belongs to the TRAFAC class myosin-kinesin ATPase superfamily. Kinesin family. KIN-7 subfamily.</text>
</comment>
<sequence>MGAIGGEELVKWEKMQGVSGREEKILVLVRLRPLSEKEIASSEVADWECINDTTILYRNTLREGSTFPSAYTFDRVFRGDCSTRQVYEEGAREIALSVVSGINSSIFAYGQTSSGKTYTMNGITEYTVAEMFDYIHRHEERAFVVKFSAIEIYNEAVRDLLSTDNTPLRLLDDPDRGTIVEKLTEEPLRDWNHLKELLSICEAQRQIGETLLNEKSSRSHQIIRLGIESSAREFLGKDNSTTLAASVSFIDLAGSERASQALSAGARLKEGCHINRSLLTLGTVIRKLSKGRQGHINYRDSKLTRILQPSLGGNARTAIICTLSPARSHVEQTRNTLLFACCAKEVSTKAQVNVVMSDKALVKHLQKELARLESELKTPGPASSACDYVALLRKKDLQIEKMERQIRELTKQRDLAQSRVQDLLQMVGNDQHSRECKDDHPKLQAEETWEDDVSESSSVVDPSSIGVRRYNNPHYNVRDSESSPREPQLPDDDDDHYLSDGTSSPLMTGKKFVQSNSVQSQDETAEDPDDYCKEVQCIDMEDSSRHMDSDGGNEGALALSGTTDVNGQENLVNRDRELGQMQHGFAYDALEQRRNDVRMTIDSLATAADMPSSRSFSLTRSWSCTADLRTGSFSPDKADRTPPNGFEKGFPGRPDGHGRKFPLLNFDSKSIRLSRNNSESSFGSVSMDAQGGRAGDDDVTSLHTFVTGLKEIAKLEYEKKLVDGQAQETGSKAEKNVKDMGVDPMLETEETPDWPLEFERQQKAILELWQTCNVSLVHRTYFFLLFKGDRSDSIYMEVELRRLSFLKETYSRGNQAMEDGRTPTPASSIKALRREREVLAKLMQKRFSEEERKRLFQEWGIALDSKRRRLQLANRLWNNPKDMNHVRVSAAIVAKLVRFADQGHALKEMFGLSFTPTATKRRSFGWKNSRMSLS</sequence>
<evidence type="ECO:0000256" key="10">
    <source>
        <dbReference type="SAM" id="MobiDB-lite"/>
    </source>
</evidence>
<evidence type="ECO:0000313" key="13">
    <source>
        <dbReference type="Proteomes" id="UP001187192"/>
    </source>
</evidence>
<accession>A0AA88DGB5</accession>
<keyword evidence="13" id="KW-1185">Reference proteome</keyword>
<evidence type="ECO:0000313" key="12">
    <source>
        <dbReference type="EMBL" id="GMN55781.1"/>
    </source>
</evidence>
<dbReference type="PROSITE" id="PS50067">
    <property type="entry name" value="KINESIN_MOTOR_2"/>
    <property type="match status" value="1"/>
</dbReference>
<dbReference type="GO" id="GO:0005874">
    <property type="term" value="C:microtubule"/>
    <property type="evidence" value="ECO:0007669"/>
    <property type="project" value="UniProtKB-KW"/>
</dbReference>
<dbReference type="PANTHER" id="PTHR47968:SF18">
    <property type="entry name" value="KINESIN-LIKE PROTEIN KIN-7F"/>
    <property type="match status" value="1"/>
</dbReference>
<evidence type="ECO:0000256" key="9">
    <source>
        <dbReference type="SAM" id="Coils"/>
    </source>
</evidence>
<dbReference type="InterPro" id="IPR021881">
    <property type="entry name" value="NACK_C"/>
</dbReference>
<feature type="region of interest" description="Disordered" evidence="10">
    <location>
        <begin position="631"/>
        <end position="660"/>
    </location>
</feature>
<feature type="coiled-coil region" evidence="9">
    <location>
        <begin position="355"/>
        <end position="426"/>
    </location>
</feature>
<name>A0AA88DGB5_FICCA</name>
<feature type="region of interest" description="Disordered" evidence="10">
    <location>
        <begin position="445"/>
        <end position="531"/>
    </location>
</feature>
<proteinExistence type="inferred from homology"/>
<comment type="caution">
    <text evidence="12">The sequence shown here is derived from an EMBL/GenBank/DDBJ whole genome shotgun (WGS) entry which is preliminary data.</text>
</comment>
<feature type="region of interest" description="Disordered" evidence="10">
    <location>
        <begin position="677"/>
        <end position="696"/>
    </location>
</feature>